<protein>
    <submittedName>
        <fullName evidence="4">Universal stress protein</fullName>
    </submittedName>
</protein>
<feature type="region of interest" description="Disordered" evidence="2">
    <location>
        <begin position="1"/>
        <end position="28"/>
    </location>
</feature>
<feature type="domain" description="UspA" evidence="3">
    <location>
        <begin position="68"/>
        <end position="199"/>
    </location>
</feature>
<dbReference type="InterPro" id="IPR006016">
    <property type="entry name" value="UspA"/>
</dbReference>
<reference evidence="4 5" key="1">
    <citation type="submission" date="2018-12" db="EMBL/GenBank/DDBJ databases">
        <authorList>
            <person name="Feng G."/>
            <person name="Zhu H."/>
        </authorList>
    </citation>
    <scope>NUCLEOTIDE SEQUENCE [LARGE SCALE GENOMIC DNA]</scope>
    <source>
        <strain evidence="4 5">KCTC 12533</strain>
    </source>
</reference>
<evidence type="ECO:0000313" key="4">
    <source>
        <dbReference type="EMBL" id="RSK44063.1"/>
    </source>
</evidence>
<evidence type="ECO:0000259" key="3">
    <source>
        <dbReference type="Pfam" id="PF00582"/>
    </source>
</evidence>
<evidence type="ECO:0000313" key="5">
    <source>
        <dbReference type="Proteomes" id="UP000273500"/>
    </source>
</evidence>
<keyword evidence="5" id="KW-1185">Reference proteome</keyword>
<feature type="domain" description="UspA" evidence="3">
    <location>
        <begin position="209"/>
        <end position="333"/>
    </location>
</feature>
<dbReference type="InterPro" id="IPR014729">
    <property type="entry name" value="Rossmann-like_a/b/a_fold"/>
</dbReference>
<proteinExistence type="inferred from homology"/>
<dbReference type="CDD" id="cd00293">
    <property type="entry name" value="USP-like"/>
    <property type="match status" value="1"/>
</dbReference>
<accession>A0A3R9MMR1</accession>
<organism evidence="4 5">
    <name type="scientific">Hymenobacter rigui</name>
    <dbReference type="NCBI Taxonomy" id="334424"/>
    <lineage>
        <taxon>Bacteria</taxon>
        <taxon>Pseudomonadati</taxon>
        <taxon>Bacteroidota</taxon>
        <taxon>Cytophagia</taxon>
        <taxon>Cytophagales</taxon>
        <taxon>Hymenobacteraceae</taxon>
        <taxon>Hymenobacter</taxon>
    </lineage>
</organism>
<dbReference type="PANTHER" id="PTHR46268">
    <property type="entry name" value="STRESS RESPONSE PROTEIN NHAX"/>
    <property type="match status" value="1"/>
</dbReference>
<dbReference type="EMBL" id="RWIT01000018">
    <property type="protein sequence ID" value="RSK44063.1"/>
    <property type="molecule type" value="Genomic_DNA"/>
</dbReference>
<name>A0A3R9MMR1_9BACT</name>
<dbReference type="Gene3D" id="3.40.50.620">
    <property type="entry name" value="HUPs"/>
    <property type="match status" value="2"/>
</dbReference>
<dbReference type="Pfam" id="PF00582">
    <property type="entry name" value="Usp"/>
    <property type="match status" value="2"/>
</dbReference>
<dbReference type="Proteomes" id="UP000273500">
    <property type="component" value="Unassembled WGS sequence"/>
</dbReference>
<comment type="caution">
    <text evidence="4">The sequence shown here is derived from an EMBL/GenBank/DDBJ whole genome shotgun (WGS) entry which is preliminary data.</text>
</comment>
<dbReference type="PANTHER" id="PTHR46268:SF6">
    <property type="entry name" value="UNIVERSAL STRESS PROTEIN UP12"/>
    <property type="match status" value="1"/>
</dbReference>
<dbReference type="OrthoDB" id="871451at2"/>
<sequence>MPLSSGARMHPNSSPFQHRKAASAARSPRKRRRFFLGLRAASSHLSRILGFLLHSAPTPKRIRAMAAPFLVLTDFTPAADQALRYAAALAAPIQAPLVVLHIRRETLLDPDAFNGSIRHLSEGEVAASLQERIQPLGVPVVVESAVEGVEAAVADAVRRHAPSLVVLGKPDTETTPDELVSSTSLKLLRATRTPLLVVPVGSQAAVPPRNVTIAADNSSISLKTQSTGMRELLQHLQPRLTVTHVAEPENDDTCAGAVQAVAASGLLAGIEARIHSHGVRNRRVPEGILQAAHETHADLLVLVARRRSFLGQLFNRSVTSQVILHGHLPMLLLPALD</sequence>
<evidence type="ECO:0000256" key="1">
    <source>
        <dbReference type="ARBA" id="ARBA00008791"/>
    </source>
</evidence>
<dbReference type="AlphaFoldDB" id="A0A3R9MMR1"/>
<feature type="compositionally biased region" description="Basic residues" evidence="2">
    <location>
        <begin position="17"/>
        <end position="28"/>
    </location>
</feature>
<comment type="similarity">
    <text evidence="1">Belongs to the universal stress protein A family.</text>
</comment>
<gene>
    <name evidence="4" type="ORF">EI291_20125</name>
</gene>
<dbReference type="SUPFAM" id="SSF52402">
    <property type="entry name" value="Adenine nucleotide alpha hydrolases-like"/>
    <property type="match status" value="2"/>
</dbReference>
<evidence type="ECO:0000256" key="2">
    <source>
        <dbReference type="SAM" id="MobiDB-lite"/>
    </source>
</evidence>